<evidence type="ECO:0000259" key="1">
    <source>
        <dbReference type="Pfam" id="PF04480"/>
    </source>
</evidence>
<evidence type="ECO:0000313" key="3">
    <source>
        <dbReference type="Proteomes" id="UP000641514"/>
    </source>
</evidence>
<sequence>MCVTTDVQPFKPSQRGVTRGELARYRRLLSGVYVDPQHEVTPLLKARAAWVWADGKCVLSGVSAAAVHGTRYLPNGAPEIVYRKAAAVTGLAVHRDRLRRSDITVKRQMRVTTPARTAFDLARRQPLYKAVAMVDALYQATYLTPKRLAKFAADNGGHRGIRALRSVIELSDDGAESPRETYLRLLIIQAGFPRPVTQHVVCDASGTFLGRADLAWPEWKVAVEYEGAHHFTDSRQARRDALRSNAFMRSGWRVIRVLNESTQHPSTLVAHIDETLRAAGWSGLTHVQKNA</sequence>
<reference evidence="2" key="2">
    <citation type="submission" date="2020-09" db="EMBL/GenBank/DDBJ databases">
        <authorList>
            <person name="Sun Q."/>
            <person name="Zhou Y."/>
        </authorList>
    </citation>
    <scope>NUCLEOTIDE SEQUENCE</scope>
    <source>
        <strain evidence="2">CGMCC 1.15478</strain>
    </source>
</reference>
<dbReference type="EMBL" id="BMJH01000001">
    <property type="protein sequence ID" value="GGC53086.1"/>
    <property type="molecule type" value="Genomic_DNA"/>
</dbReference>
<dbReference type="Gene3D" id="3.40.960.10">
    <property type="entry name" value="VSR Endonuclease"/>
    <property type="match status" value="1"/>
</dbReference>
<dbReference type="InterPro" id="IPR007569">
    <property type="entry name" value="DUF559"/>
</dbReference>
<dbReference type="AlphaFoldDB" id="A0A916U065"/>
<evidence type="ECO:0000313" key="2">
    <source>
        <dbReference type="EMBL" id="GGC53086.1"/>
    </source>
</evidence>
<accession>A0A916U065</accession>
<gene>
    <name evidence="2" type="ORF">GCM10011410_01790</name>
</gene>
<organism evidence="2 3">
    <name type="scientific">Hoyosella rhizosphaerae</name>
    <dbReference type="NCBI Taxonomy" id="1755582"/>
    <lineage>
        <taxon>Bacteria</taxon>
        <taxon>Bacillati</taxon>
        <taxon>Actinomycetota</taxon>
        <taxon>Actinomycetes</taxon>
        <taxon>Mycobacteriales</taxon>
        <taxon>Hoyosellaceae</taxon>
        <taxon>Hoyosella</taxon>
    </lineage>
</organism>
<comment type="caution">
    <text evidence="2">The sequence shown here is derived from an EMBL/GenBank/DDBJ whole genome shotgun (WGS) entry which is preliminary data.</text>
</comment>
<name>A0A916U065_9ACTN</name>
<dbReference type="InterPro" id="IPR011335">
    <property type="entry name" value="Restrct_endonuc-II-like"/>
</dbReference>
<dbReference type="Proteomes" id="UP000641514">
    <property type="component" value="Unassembled WGS sequence"/>
</dbReference>
<dbReference type="Pfam" id="PF04480">
    <property type="entry name" value="DUF559"/>
    <property type="match status" value="1"/>
</dbReference>
<proteinExistence type="predicted"/>
<feature type="domain" description="DUF559" evidence="1">
    <location>
        <begin position="214"/>
        <end position="275"/>
    </location>
</feature>
<keyword evidence="3" id="KW-1185">Reference proteome</keyword>
<protein>
    <recommendedName>
        <fullName evidence="1">DUF559 domain-containing protein</fullName>
    </recommendedName>
</protein>
<dbReference type="SUPFAM" id="SSF52980">
    <property type="entry name" value="Restriction endonuclease-like"/>
    <property type="match status" value="1"/>
</dbReference>
<reference evidence="2" key="1">
    <citation type="journal article" date="2014" name="Int. J. Syst. Evol. Microbiol.">
        <title>Complete genome sequence of Corynebacterium casei LMG S-19264T (=DSM 44701T), isolated from a smear-ripened cheese.</title>
        <authorList>
            <consortium name="US DOE Joint Genome Institute (JGI-PGF)"/>
            <person name="Walter F."/>
            <person name="Albersmeier A."/>
            <person name="Kalinowski J."/>
            <person name="Ruckert C."/>
        </authorList>
    </citation>
    <scope>NUCLEOTIDE SEQUENCE</scope>
    <source>
        <strain evidence="2">CGMCC 1.15478</strain>
    </source>
</reference>
<dbReference type="RefSeq" id="WP_307816179.1">
    <property type="nucleotide sequence ID" value="NZ_JAFJMN010000008.1"/>
</dbReference>